<proteinExistence type="predicted"/>
<dbReference type="PROSITE" id="PS51450">
    <property type="entry name" value="LRR"/>
    <property type="match status" value="1"/>
</dbReference>
<dbReference type="EMBL" id="MKGL01000045">
    <property type="protein sequence ID" value="RNF09603.1"/>
    <property type="molecule type" value="Genomic_DNA"/>
</dbReference>
<name>A0A422NVV4_TRYRA</name>
<organism evidence="5 6">
    <name type="scientific">Trypanosoma rangeli</name>
    <dbReference type="NCBI Taxonomy" id="5698"/>
    <lineage>
        <taxon>Eukaryota</taxon>
        <taxon>Discoba</taxon>
        <taxon>Euglenozoa</taxon>
        <taxon>Kinetoplastea</taxon>
        <taxon>Metakinetoplastina</taxon>
        <taxon>Trypanosomatida</taxon>
        <taxon>Trypanosomatidae</taxon>
        <taxon>Trypanosoma</taxon>
        <taxon>Herpetosoma</taxon>
    </lineage>
</organism>
<feature type="region of interest" description="Disordered" evidence="4">
    <location>
        <begin position="488"/>
        <end position="525"/>
    </location>
</feature>
<feature type="coiled-coil region" evidence="3">
    <location>
        <begin position="198"/>
        <end position="225"/>
    </location>
</feature>
<sequence length="581" mass="64574">MEQTCLDLQGLGISSFWGIKETDVEYVTIDLRNNALRSFEHFGTHPKLVELRLQNNQIKSLMGLTKQPLLAVVDLDGNPIASHPWYRVMALLVVGFSITTIDGVAVSTKEREMAQELGPIAALAVSYGWKLQPGERSPEEYRQIIDECKRVRKCALQQHQGSFHTIELALKQYKGTETLLSSALNETSMGNDSSAWSLEFLSERVKELENSLSEAREQLEVQQARWRESVDLGYVEGITGAELGCARSILFTDGIYLRTNTMDSPPHGSNGQTRGSVMFEGSSLVLLSFMSRVRLAESALCNIKVEYCPPSSLRVEGAYGAAFEILFEHTLSLWCVYKLLYLRRGIPVPPLHLRDRVEGDAMLRKVTTTQLGLENTENSGIPISFLNEKNEPHGENNSPQEFIGTVMSLSSERRSLPEVELPPGDLPSPGIRSVQMSSDTKVSPVENVLQGKPLEKRSSSRSVSDFPALRQEEHMEASCNTLEELRATSWSVSRSRPSPPSRLPRRSCSRTSPPPIPKRHPSSAGNTAVLENLNVIGGLANSHEDDLCLHIQRFRMLASDSDSDSDSDSCLLRTAHSERRL</sequence>
<dbReference type="Proteomes" id="UP000283634">
    <property type="component" value="Unassembled WGS sequence"/>
</dbReference>
<dbReference type="Gene3D" id="3.80.10.10">
    <property type="entry name" value="Ribonuclease Inhibitor"/>
    <property type="match status" value="1"/>
</dbReference>
<evidence type="ECO:0000256" key="1">
    <source>
        <dbReference type="ARBA" id="ARBA00022614"/>
    </source>
</evidence>
<dbReference type="OMA" id="YLRTNTM"/>
<evidence type="ECO:0000256" key="3">
    <source>
        <dbReference type="SAM" id="Coils"/>
    </source>
</evidence>
<dbReference type="InterPro" id="IPR001611">
    <property type="entry name" value="Leu-rich_rpt"/>
</dbReference>
<dbReference type="InterPro" id="IPR032675">
    <property type="entry name" value="LRR_dom_sf"/>
</dbReference>
<reference evidence="5 6" key="1">
    <citation type="journal article" date="2018" name="BMC Genomics">
        <title>Genomic comparison of Trypanosoma conorhini and Trypanosoma rangeli to Trypanosoma cruzi strains of high and low virulence.</title>
        <authorList>
            <person name="Bradwell K.R."/>
            <person name="Koparde V.N."/>
            <person name="Matveyev A.V."/>
            <person name="Serrano M.G."/>
            <person name="Alves J.M."/>
            <person name="Parikh H."/>
            <person name="Huang B."/>
            <person name="Lee V."/>
            <person name="Espinosa-Alvarez O."/>
            <person name="Ortiz P.A."/>
            <person name="Costa-Martins A.G."/>
            <person name="Teixeira M.M."/>
            <person name="Buck G.A."/>
        </authorList>
    </citation>
    <scope>NUCLEOTIDE SEQUENCE [LARGE SCALE GENOMIC DNA]</scope>
    <source>
        <strain evidence="5 6">AM80</strain>
    </source>
</reference>
<protein>
    <submittedName>
        <fullName evidence="5">Uncharacterized protein</fullName>
    </submittedName>
</protein>
<dbReference type="PANTHER" id="PTHR18849">
    <property type="entry name" value="LEUCINE RICH REPEAT PROTEIN"/>
    <property type="match status" value="1"/>
</dbReference>
<keyword evidence="1" id="KW-0433">Leucine-rich repeat</keyword>
<dbReference type="GeneID" id="40326020"/>
<keyword evidence="2" id="KW-0677">Repeat</keyword>
<evidence type="ECO:0000256" key="2">
    <source>
        <dbReference type="ARBA" id="ARBA00022737"/>
    </source>
</evidence>
<dbReference type="AlphaFoldDB" id="A0A422NVV4"/>
<gene>
    <name evidence="5" type="ORF">TraAM80_02087</name>
</gene>
<evidence type="ECO:0000313" key="6">
    <source>
        <dbReference type="Proteomes" id="UP000283634"/>
    </source>
</evidence>
<keyword evidence="6" id="KW-1185">Reference proteome</keyword>
<evidence type="ECO:0000256" key="4">
    <source>
        <dbReference type="SAM" id="MobiDB-lite"/>
    </source>
</evidence>
<dbReference type="RefSeq" id="XP_029241070.1">
    <property type="nucleotide sequence ID" value="XM_029379104.1"/>
</dbReference>
<dbReference type="OrthoDB" id="265458at2759"/>
<feature type="region of interest" description="Disordered" evidence="4">
    <location>
        <begin position="559"/>
        <end position="581"/>
    </location>
</feature>
<feature type="region of interest" description="Disordered" evidence="4">
    <location>
        <begin position="413"/>
        <end position="474"/>
    </location>
</feature>
<accession>A0A422NVV4</accession>
<comment type="caution">
    <text evidence="5">The sequence shown here is derived from an EMBL/GenBank/DDBJ whole genome shotgun (WGS) entry which is preliminary data.</text>
</comment>
<dbReference type="VEuPathDB" id="TriTrypDB:TRSC58_02903"/>
<dbReference type="SUPFAM" id="SSF52058">
    <property type="entry name" value="L domain-like"/>
    <property type="match status" value="1"/>
</dbReference>
<keyword evidence="3" id="KW-0175">Coiled coil</keyword>
<evidence type="ECO:0000313" key="5">
    <source>
        <dbReference type="EMBL" id="RNF09603.1"/>
    </source>
</evidence>
<dbReference type="PANTHER" id="PTHR18849:SF0">
    <property type="entry name" value="CILIA- AND FLAGELLA-ASSOCIATED PROTEIN 410-RELATED"/>
    <property type="match status" value="1"/>
</dbReference>